<accession>A0A383WC51</accession>
<feature type="repeat" description="TPR" evidence="1">
    <location>
        <begin position="116"/>
        <end position="149"/>
    </location>
</feature>
<keyword evidence="1" id="KW-0802">TPR repeat</keyword>
<reference evidence="2 3" key="1">
    <citation type="submission" date="2016-10" db="EMBL/GenBank/DDBJ databases">
        <authorList>
            <person name="Cai Z."/>
        </authorList>
    </citation>
    <scope>NUCLEOTIDE SEQUENCE [LARGE SCALE GENOMIC DNA]</scope>
</reference>
<protein>
    <submittedName>
        <fullName evidence="2">Uncharacterized protein</fullName>
    </submittedName>
</protein>
<dbReference type="STRING" id="3088.A0A383WC51"/>
<evidence type="ECO:0000256" key="1">
    <source>
        <dbReference type="PROSITE-ProRule" id="PRU00339"/>
    </source>
</evidence>
<proteinExistence type="predicted"/>
<dbReference type="AlphaFoldDB" id="A0A383WC51"/>
<gene>
    <name evidence="2" type="ORF">BQ4739_LOCUS15080</name>
</gene>
<dbReference type="SUPFAM" id="SSF48452">
    <property type="entry name" value="TPR-like"/>
    <property type="match status" value="1"/>
</dbReference>
<dbReference type="Proteomes" id="UP000256970">
    <property type="component" value="Unassembled WGS sequence"/>
</dbReference>
<name>A0A383WC51_TETOB</name>
<evidence type="ECO:0000313" key="3">
    <source>
        <dbReference type="Proteomes" id="UP000256970"/>
    </source>
</evidence>
<dbReference type="Gene3D" id="1.25.40.10">
    <property type="entry name" value="Tetratricopeptide repeat domain"/>
    <property type="match status" value="2"/>
</dbReference>
<dbReference type="InterPro" id="IPR011990">
    <property type="entry name" value="TPR-like_helical_dom_sf"/>
</dbReference>
<sequence>MGWYKQTQTWQLLPVYNARATLATANPTPSSSVSDVLDNGTLAEHKLNRRQLSLAAAVAAASQWLALPQPAAARSASSQKVDPQLLAAFQEALSAKSYEDMEAAWSKAISLAPDNAAAWSNRGTARLQNGQWQAAYEDLLAAVRLEEQQLGAPNGLTLNNLGNAEGALGRWQDAMRHYEAAADDADVGSIALANYALAAFETGDNELAMKSARSLLRRDAQFMDMRCALAAFLWGSGQRSAAEGQWEQLQQEGDGLGAAMYSRSTAVERVRHRWPPRATAALVAFLSLSDVGQAEGYDLQMHEYNFAVL</sequence>
<dbReference type="InterPro" id="IPR019734">
    <property type="entry name" value="TPR_rpt"/>
</dbReference>
<dbReference type="Pfam" id="PF13431">
    <property type="entry name" value="TPR_17"/>
    <property type="match status" value="1"/>
</dbReference>
<dbReference type="PROSITE" id="PS50005">
    <property type="entry name" value="TPR"/>
    <property type="match status" value="1"/>
</dbReference>
<dbReference type="EMBL" id="FNXT01001221">
    <property type="protein sequence ID" value="SZX74762.1"/>
    <property type="molecule type" value="Genomic_DNA"/>
</dbReference>
<dbReference type="SMART" id="SM00028">
    <property type="entry name" value="TPR"/>
    <property type="match status" value="3"/>
</dbReference>
<keyword evidence="3" id="KW-1185">Reference proteome</keyword>
<organism evidence="2 3">
    <name type="scientific">Tetradesmus obliquus</name>
    <name type="common">Green alga</name>
    <name type="synonym">Acutodesmus obliquus</name>
    <dbReference type="NCBI Taxonomy" id="3088"/>
    <lineage>
        <taxon>Eukaryota</taxon>
        <taxon>Viridiplantae</taxon>
        <taxon>Chlorophyta</taxon>
        <taxon>core chlorophytes</taxon>
        <taxon>Chlorophyceae</taxon>
        <taxon>CS clade</taxon>
        <taxon>Sphaeropleales</taxon>
        <taxon>Scenedesmaceae</taxon>
        <taxon>Tetradesmus</taxon>
    </lineage>
</organism>
<evidence type="ECO:0000313" key="2">
    <source>
        <dbReference type="EMBL" id="SZX74762.1"/>
    </source>
</evidence>